<name>A0A1C6V0K8_9ACTN</name>
<dbReference type="PIRSF" id="PIRSF016498">
    <property type="entry name" value="UCP016498"/>
    <property type="match status" value="1"/>
</dbReference>
<evidence type="ECO:0008006" key="3">
    <source>
        <dbReference type="Google" id="ProtNLM"/>
    </source>
</evidence>
<dbReference type="AlphaFoldDB" id="A0A1C6V0K8"/>
<evidence type="ECO:0000313" key="2">
    <source>
        <dbReference type="Proteomes" id="UP000198937"/>
    </source>
</evidence>
<dbReference type="EMBL" id="FMIA01000002">
    <property type="protein sequence ID" value="SCL59747.1"/>
    <property type="molecule type" value="Genomic_DNA"/>
</dbReference>
<keyword evidence="2" id="KW-1185">Reference proteome</keyword>
<proteinExistence type="predicted"/>
<evidence type="ECO:0000313" key="1">
    <source>
        <dbReference type="EMBL" id="SCL59747.1"/>
    </source>
</evidence>
<dbReference type="STRING" id="683228.GA0070617_4188"/>
<reference evidence="1 2" key="1">
    <citation type="submission" date="2016-06" db="EMBL/GenBank/DDBJ databases">
        <authorList>
            <person name="Kjaerup R.B."/>
            <person name="Dalgaard T.S."/>
            <person name="Juul-Madsen H.R."/>
        </authorList>
    </citation>
    <scope>NUCLEOTIDE SEQUENCE [LARGE SCALE GENOMIC DNA]</scope>
    <source>
        <strain evidence="1 2">DSM 45577</strain>
    </source>
</reference>
<sequence length="129" mass="14338">MVARVWSVPHTGPVFTLAQARHLVSTLRPRIDELIRIRADLTELRVDLAASGVSVLGGRAEVKGLEAQLHAVLEELNAHDIEVKGIAPVLLDFPGERDGRPVLWCWLEGDSDVRWYHRADCGFAGRRPT</sequence>
<accession>A0A1C6V0K8</accession>
<dbReference type="Proteomes" id="UP000198937">
    <property type="component" value="Unassembled WGS sequence"/>
</dbReference>
<gene>
    <name evidence="1" type="ORF">GA0070617_4188</name>
</gene>
<dbReference type="InterPro" id="IPR018699">
    <property type="entry name" value="DUF2203"/>
</dbReference>
<dbReference type="Pfam" id="PF09969">
    <property type="entry name" value="DUF2203"/>
    <property type="match status" value="1"/>
</dbReference>
<organism evidence="1 2">
    <name type="scientific">Micromonospora yangpuensis</name>
    <dbReference type="NCBI Taxonomy" id="683228"/>
    <lineage>
        <taxon>Bacteria</taxon>
        <taxon>Bacillati</taxon>
        <taxon>Actinomycetota</taxon>
        <taxon>Actinomycetes</taxon>
        <taxon>Micromonosporales</taxon>
        <taxon>Micromonosporaceae</taxon>
        <taxon>Micromonospora</taxon>
    </lineage>
</organism>
<protein>
    <recommendedName>
        <fullName evidence="3">DUF2203 domain-containing protein</fullName>
    </recommendedName>
</protein>